<keyword evidence="2" id="KW-1185">Reference proteome</keyword>
<protein>
    <submittedName>
        <fullName evidence="1">Uncharacterized protein</fullName>
    </submittedName>
</protein>
<accession>A0AAV3S2K9</accession>
<gene>
    <name evidence="1" type="ORF">LIER_34170</name>
</gene>
<name>A0AAV3S2K9_LITER</name>
<dbReference type="Proteomes" id="UP001454036">
    <property type="component" value="Unassembled WGS sequence"/>
</dbReference>
<proteinExistence type="predicted"/>
<evidence type="ECO:0000313" key="1">
    <source>
        <dbReference type="EMBL" id="GAA0186882.1"/>
    </source>
</evidence>
<comment type="caution">
    <text evidence="1">The sequence shown here is derived from an EMBL/GenBank/DDBJ whole genome shotgun (WGS) entry which is preliminary data.</text>
</comment>
<reference evidence="1 2" key="1">
    <citation type="submission" date="2024-01" db="EMBL/GenBank/DDBJ databases">
        <title>The complete chloroplast genome sequence of Lithospermum erythrorhizon: insights into the phylogenetic relationship among Boraginaceae species and the maternal lineages of purple gromwells.</title>
        <authorList>
            <person name="Okada T."/>
            <person name="Watanabe K."/>
        </authorList>
    </citation>
    <scope>NUCLEOTIDE SEQUENCE [LARGE SCALE GENOMIC DNA]</scope>
</reference>
<sequence>MINDSLCCYSDLDGKMLVVFDFVRQVLGVVEGGQYYHFQELSDENKKFPLAVGFVRSMSSPVEECNIQKDDTSSEIIGHEAFLRELNNKQNTITNVLYV</sequence>
<dbReference type="AlphaFoldDB" id="A0AAV3S2K9"/>
<dbReference type="EMBL" id="BAABME010014134">
    <property type="protein sequence ID" value="GAA0186882.1"/>
    <property type="molecule type" value="Genomic_DNA"/>
</dbReference>
<evidence type="ECO:0000313" key="2">
    <source>
        <dbReference type="Proteomes" id="UP001454036"/>
    </source>
</evidence>
<organism evidence="1 2">
    <name type="scientific">Lithospermum erythrorhizon</name>
    <name type="common">Purple gromwell</name>
    <name type="synonym">Lithospermum officinale var. erythrorhizon</name>
    <dbReference type="NCBI Taxonomy" id="34254"/>
    <lineage>
        <taxon>Eukaryota</taxon>
        <taxon>Viridiplantae</taxon>
        <taxon>Streptophyta</taxon>
        <taxon>Embryophyta</taxon>
        <taxon>Tracheophyta</taxon>
        <taxon>Spermatophyta</taxon>
        <taxon>Magnoliopsida</taxon>
        <taxon>eudicotyledons</taxon>
        <taxon>Gunneridae</taxon>
        <taxon>Pentapetalae</taxon>
        <taxon>asterids</taxon>
        <taxon>lamiids</taxon>
        <taxon>Boraginales</taxon>
        <taxon>Boraginaceae</taxon>
        <taxon>Boraginoideae</taxon>
        <taxon>Lithospermeae</taxon>
        <taxon>Lithospermum</taxon>
    </lineage>
</organism>